<keyword evidence="5" id="KW-1185">Reference proteome</keyword>
<feature type="domain" description="Mab-21-like HhH/H2TH-like" evidence="3">
    <location>
        <begin position="279"/>
        <end position="375"/>
    </location>
</feature>
<dbReference type="InterPro" id="IPR046906">
    <property type="entry name" value="Mab-21_HhH/H2TH-like"/>
</dbReference>
<dbReference type="PANTHER" id="PTHR10656">
    <property type="entry name" value="CELL FATE DETERMINING PROTEIN MAB21-RELATED"/>
    <property type="match status" value="1"/>
</dbReference>
<dbReference type="PANTHER" id="PTHR10656:SF70">
    <property type="entry name" value="PROTEIN MAB-21-RELATED"/>
    <property type="match status" value="1"/>
</dbReference>
<accession>A0A183TYN2</accession>
<evidence type="ECO:0000259" key="3">
    <source>
        <dbReference type="Pfam" id="PF20266"/>
    </source>
</evidence>
<comment type="similarity">
    <text evidence="1">Belongs to the mab-21 family.</text>
</comment>
<dbReference type="Pfam" id="PF03281">
    <property type="entry name" value="Mab-21"/>
    <property type="match status" value="1"/>
</dbReference>
<evidence type="ECO:0000259" key="2">
    <source>
        <dbReference type="Pfam" id="PF03281"/>
    </source>
</evidence>
<proteinExistence type="inferred from homology"/>
<dbReference type="InterPro" id="IPR046903">
    <property type="entry name" value="Mab-21-like_nuc_Trfase"/>
</dbReference>
<gene>
    <name evidence="4" type="ORF">TCNE_LOCUS1352</name>
</gene>
<dbReference type="Pfam" id="PF20266">
    <property type="entry name" value="Mab-21_C"/>
    <property type="match status" value="1"/>
</dbReference>
<evidence type="ECO:0000313" key="6">
    <source>
        <dbReference type="WBParaSite" id="TCNE_0000135101-mRNA-1"/>
    </source>
</evidence>
<sequence>MLGQNSAVTVYQISHYFNERVAARKSHVHKAVHMVAKIVQEILKEVETQEPRFISTLINSNGRYEGVMVHSPCEYEVILYLNQMGVFNFVDDGSIQGCAVLKLSDGRKRSMSLWVEFITASGYLSARKIRSRFQTLVGQAVEKSQYRDICKLLTDTSDVKLRIHDKYIVQITCAFRCNGIWPRSASQWPSSSIPWPNPSAANDVKNEGFDLFSKETNTAQTQPNKQVSDPVTAFAFCLQFVSLLGLTFYCCLQASSMEGDAWAMSLNQAENALLQHGARRKTFSILKCLRDTHLDFPSSPITNYILKTLLLFECEKHYNEFEWEERFIGDRVIGVLLQLVSCLQCRKCPHYFLPQLDLLKGKPNHLLDQSAKITWNLVRQLMLNARALETL</sequence>
<dbReference type="Gene3D" id="1.10.1410.40">
    <property type="match status" value="1"/>
</dbReference>
<dbReference type="InterPro" id="IPR024810">
    <property type="entry name" value="MAB21L/cGLR"/>
</dbReference>
<evidence type="ECO:0000313" key="5">
    <source>
        <dbReference type="Proteomes" id="UP000050794"/>
    </source>
</evidence>
<feature type="domain" description="Mab-21-like nucleotidyltransferase" evidence="2">
    <location>
        <begin position="63"/>
        <end position="276"/>
    </location>
</feature>
<dbReference type="AlphaFoldDB" id="A0A183TYN2"/>
<dbReference type="Gene3D" id="3.30.460.90">
    <property type="match status" value="1"/>
</dbReference>
<dbReference type="EMBL" id="UYWY01000974">
    <property type="protein sequence ID" value="VDM26014.1"/>
    <property type="molecule type" value="Genomic_DNA"/>
</dbReference>
<organism evidence="5 6">
    <name type="scientific">Toxocara canis</name>
    <name type="common">Canine roundworm</name>
    <dbReference type="NCBI Taxonomy" id="6265"/>
    <lineage>
        <taxon>Eukaryota</taxon>
        <taxon>Metazoa</taxon>
        <taxon>Ecdysozoa</taxon>
        <taxon>Nematoda</taxon>
        <taxon>Chromadorea</taxon>
        <taxon>Rhabditida</taxon>
        <taxon>Spirurina</taxon>
        <taxon>Ascaridomorpha</taxon>
        <taxon>Ascaridoidea</taxon>
        <taxon>Toxocaridae</taxon>
        <taxon>Toxocara</taxon>
    </lineage>
</organism>
<evidence type="ECO:0000313" key="4">
    <source>
        <dbReference type="EMBL" id="VDM26014.1"/>
    </source>
</evidence>
<dbReference type="SMART" id="SM01265">
    <property type="entry name" value="Mab-21"/>
    <property type="match status" value="1"/>
</dbReference>
<evidence type="ECO:0000256" key="1">
    <source>
        <dbReference type="ARBA" id="ARBA00008307"/>
    </source>
</evidence>
<reference evidence="4 5" key="2">
    <citation type="submission" date="2018-11" db="EMBL/GenBank/DDBJ databases">
        <authorList>
            <consortium name="Pathogen Informatics"/>
        </authorList>
    </citation>
    <scope>NUCLEOTIDE SEQUENCE [LARGE SCALE GENOMIC DNA]</scope>
</reference>
<dbReference type="WBParaSite" id="TCNE_0000135101-mRNA-1">
    <property type="protein sequence ID" value="TCNE_0000135101-mRNA-1"/>
    <property type="gene ID" value="TCNE_0000135101"/>
</dbReference>
<dbReference type="Proteomes" id="UP000050794">
    <property type="component" value="Unassembled WGS sequence"/>
</dbReference>
<name>A0A183TYN2_TOXCA</name>
<protein>
    <submittedName>
        <fullName evidence="6">Mab-21 domain-containing protein</fullName>
    </submittedName>
</protein>
<reference evidence="6" key="1">
    <citation type="submission" date="2016-06" db="UniProtKB">
        <authorList>
            <consortium name="WormBaseParasite"/>
        </authorList>
    </citation>
    <scope>IDENTIFICATION</scope>
</reference>